<dbReference type="EMBL" id="VCIW01000045">
    <property type="protein sequence ID" value="TLS48230.1"/>
    <property type="molecule type" value="Genomic_DNA"/>
</dbReference>
<reference evidence="1 2" key="1">
    <citation type="submission" date="2019-05" db="EMBL/GenBank/DDBJ databases">
        <authorList>
            <person name="Narsing Rao M.P."/>
            <person name="Li W.J."/>
        </authorList>
    </citation>
    <scope>NUCLEOTIDE SEQUENCE [LARGE SCALE GENOMIC DNA]</scope>
    <source>
        <strain evidence="1 2">SYSU_K30003</strain>
    </source>
</reference>
<keyword evidence="2" id="KW-1185">Reference proteome</keyword>
<name>A0A5R9G260_9BACL</name>
<dbReference type="RefSeq" id="WP_138198386.1">
    <property type="nucleotide sequence ID" value="NZ_VCIW01000045.1"/>
</dbReference>
<sequence length="189" mass="21674">MKRPLILTYSMCSNYCPNRSVCKLDGEPKEAISSDYAPRCKEEGKFIRYMNVIPDAYNYYAMDEEIPTDWRPDYSKIPTDSRGIPLIVNTKRGVERAMSANSSVESLKGDMILGVPRIYTYQGQREIIYELGVDLARKEAAKVGVELTVLPEEEGWPGVREYISDYEARSRMKHVNNSWLSDEPVKGWD</sequence>
<gene>
    <name evidence="1" type="ORF">FE782_31825</name>
</gene>
<dbReference type="Proteomes" id="UP000309676">
    <property type="component" value="Unassembled WGS sequence"/>
</dbReference>
<accession>A0A5R9G260</accession>
<dbReference type="AlphaFoldDB" id="A0A5R9G260"/>
<dbReference type="OrthoDB" id="2864584at2"/>
<evidence type="ECO:0000313" key="1">
    <source>
        <dbReference type="EMBL" id="TLS48230.1"/>
    </source>
</evidence>
<protein>
    <submittedName>
        <fullName evidence="1">Uncharacterized protein</fullName>
    </submittedName>
</protein>
<comment type="caution">
    <text evidence="1">The sequence shown here is derived from an EMBL/GenBank/DDBJ whole genome shotgun (WGS) entry which is preliminary data.</text>
</comment>
<evidence type="ECO:0000313" key="2">
    <source>
        <dbReference type="Proteomes" id="UP000309676"/>
    </source>
</evidence>
<organism evidence="1 2">
    <name type="scientific">Paenibacillus antri</name>
    <dbReference type="NCBI Taxonomy" id="2582848"/>
    <lineage>
        <taxon>Bacteria</taxon>
        <taxon>Bacillati</taxon>
        <taxon>Bacillota</taxon>
        <taxon>Bacilli</taxon>
        <taxon>Bacillales</taxon>
        <taxon>Paenibacillaceae</taxon>
        <taxon>Paenibacillus</taxon>
    </lineage>
</organism>
<proteinExistence type="predicted"/>